<dbReference type="OrthoDB" id="9800627at2"/>
<reference evidence="2 3" key="1">
    <citation type="submission" date="2016-04" db="EMBL/GenBank/DDBJ databases">
        <title>Chloroflexus islandicus sp. nov., a thermophilic filamentous anoxygenic phototrophic bacterium from geyser Strokkur (Iceland).</title>
        <authorList>
            <person name="Gaisin V.A."/>
            <person name="Kalashnikov A.M."/>
            <person name="Sukhacheva M.V."/>
            <person name="Grouzdev D.S."/>
            <person name="Ivanov T.M."/>
            <person name="Kuznetsov B."/>
            <person name="Gorlenko V.M."/>
        </authorList>
    </citation>
    <scope>NUCLEOTIDE SEQUENCE [LARGE SCALE GENOMIC DNA]</scope>
    <source>
        <strain evidence="3">isl-2</strain>
    </source>
</reference>
<keyword evidence="1" id="KW-1133">Transmembrane helix</keyword>
<organism evidence="2 3">
    <name type="scientific">Chloroflexus islandicus</name>
    <dbReference type="NCBI Taxonomy" id="1707952"/>
    <lineage>
        <taxon>Bacteria</taxon>
        <taxon>Bacillati</taxon>
        <taxon>Chloroflexota</taxon>
        <taxon>Chloroflexia</taxon>
        <taxon>Chloroflexales</taxon>
        <taxon>Chloroflexineae</taxon>
        <taxon>Chloroflexaceae</taxon>
        <taxon>Chloroflexus</taxon>
    </lineage>
</organism>
<keyword evidence="1" id="KW-0812">Transmembrane</keyword>
<accession>A0A178LZD4</accession>
<feature type="transmembrane region" description="Helical" evidence="1">
    <location>
        <begin position="154"/>
        <end position="172"/>
    </location>
</feature>
<gene>
    <name evidence="2" type="ORF">A6A03_19600</name>
</gene>
<dbReference type="CDD" id="cd05709">
    <property type="entry name" value="S2P-M50"/>
    <property type="match status" value="1"/>
</dbReference>
<feature type="transmembrane region" description="Helical" evidence="1">
    <location>
        <begin position="51"/>
        <end position="68"/>
    </location>
</feature>
<keyword evidence="1" id="KW-0472">Membrane</keyword>
<dbReference type="PANTHER" id="PTHR35864:SF1">
    <property type="entry name" value="ZINC METALLOPROTEASE YWHC-RELATED"/>
    <property type="match status" value="1"/>
</dbReference>
<dbReference type="InterPro" id="IPR052348">
    <property type="entry name" value="Metallopeptidase_M50B"/>
</dbReference>
<dbReference type="PANTHER" id="PTHR35864">
    <property type="entry name" value="ZINC METALLOPROTEASE MJ0611-RELATED"/>
    <property type="match status" value="1"/>
</dbReference>
<dbReference type="AlphaFoldDB" id="A0A178LZD4"/>
<dbReference type="EMBL" id="LWQS01000098">
    <property type="protein sequence ID" value="OAN39421.1"/>
    <property type="molecule type" value="Genomic_DNA"/>
</dbReference>
<keyword evidence="3" id="KW-1185">Reference proteome</keyword>
<feature type="transmembrane region" description="Helical" evidence="1">
    <location>
        <begin position="192"/>
        <end position="216"/>
    </location>
</feature>
<proteinExistence type="predicted"/>
<feature type="transmembrane region" description="Helical" evidence="1">
    <location>
        <begin position="88"/>
        <end position="109"/>
    </location>
</feature>
<comment type="caution">
    <text evidence="2">The sequence shown here is derived from an EMBL/GenBank/DDBJ whole genome shotgun (WGS) entry which is preliminary data.</text>
</comment>
<evidence type="ECO:0000313" key="3">
    <source>
        <dbReference type="Proteomes" id="UP000078287"/>
    </source>
</evidence>
<sequence length="223" mass="24277">MRDFTSFDDIFSRPPNDNFELLKAWAGTTLAFAIMQTGASNLLSGEFVTNLIVAAIVAGIGFVLHELAHRVVARGYGAQAHFFANDRWLLLSILISFLGVFIAAPGAVWHRGLLTVRQSGIIALAGPVTNLALSVLFLFLFIPVIVLRPPAFDLLITICYVGFRFNAWIGLFNMIPAGPFDGAKVLAWDWKVFAVTVAIGVGLTFLLSDSALFGVLQTLARMF</sequence>
<name>A0A178LZD4_9CHLR</name>
<protein>
    <submittedName>
        <fullName evidence="2">Peptidase M50</fullName>
    </submittedName>
</protein>
<feature type="transmembrane region" description="Helical" evidence="1">
    <location>
        <begin position="121"/>
        <end position="147"/>
    </location>
</feature>
<dbReference type="RefSeq" id="WP_066791048.1">
    <property type="nucleotide sequence ID" value="NZ_LWQS01000098.1"/>
</dbReference>
<dbReference type="Proteomes" id="UP000078287">
    <property type="component" value="Unassembled WGS sequence"/>
</dbReference>
<dbReference type="STRING" id="1707952.A6A03_19600"/>
<evidence type="ECO:0000313" key="2">
    <source>
        <dbReference type="EMBL" id="OAN39421.1"/>
    </source>
</evidence>
<feature type="transmembrane region" description="Helical" evidence="1">
    <location>
        <begin position="21"/>
        <end position="39"/>
    </location>
</feature>
<evidence type="ECO:0000256" key="1">
    <source>
        <dbReference type="SAM" id="Phobius"/>
    </source>
</evidence>